<reference evidence="1" key="1">
    <citation type="submission" date="2021-12" db="EMBL/GenBank/DDBJ databases">
        <authorList>
            <person name="Rodrigo-Torres L."/>
            <person name="Arahal R. D."/>
            <person name="Lucena T."/>
        </authorList>
    </citation>
    <scope>NUCLEOTIDE SEQUENCE</scope>
    <source>
        <strain evidence="1">CECT 8226</strain>
    </source>
</reference>
<sequence length="215" mass="24809">MDSKTRAELGNILTDQERLLEILSQNPAALEGYPNLQSHLTDKNQKSVEYRRAIRNKEFTKDDYRDEILSKLDWIGYKVCSELDMDFVINSVAAKCGADIESVKNITLEDIGIEKVSRLLHMMGEAIYSQSESLPSFPWEAKKGQTNHAFWKKCHLAYDAMMLEGYGSHYKLNQWAQLTLGVSCPQSFPRFARTYGDPRLIESWVKWSEWTDSEK</sequence>
<comment type="caution">
    <text evidence="1">The sequence shown here is derived from an EMBL/GenBank/DDBJ whole genome shotgun (WGS) entry which is preliminary data.</text>
</comment>
<name>A0ABN8DEZ2_9VIBR</name>
<dbReference type="RefSeq" id="WP_237484040.1">
    <property type="nucleotide sequence ID" value="NZ_CAKLCM010000002.1"/>
</dbReference>
<dbReference type="Proteomes" id="UP000838160">
    <property type="component" value="Unassembled WGS sequence"/>
</dbReference>
<accession>A0ABN8DEZ2</accession>
<evidence type="ECO:0000313" key="1">
    <source>
        <dbReference type="EMBL" id="CAH0525514.1"/>
    </source>
</evidence>
<protein>
    <submittedName>
        <fullName evidence="1">Uncharacterized protein</fullName>
    </submittedName>
</protein>
<dbReference type="EMBL" id="CAKLCM010000002">
    <property type="protein sequence ID" value="CAH0525514.1"/>
    <property type="molecule type" value="Genomic_DNA"/>
</dbReference>
<organism evidence="1 2">
    <name type="scientific">Vibrio hippocampi</name>
    <dbReference type="NCBI Taxonomy" id="654686"/>
    <lineage>
        <taxon>Bacteria</taxon>
        <taxon>Pseudomonadati</taxon>
        <taxon>Pseudomonadota</taxon>
        <taxon>Gammaproteobacteria</taxon>
        <taxon>Vibrionales</taxon>
        <taxon>Vibrionaceae</taxon>
        <taxon>Vibrio</taxon>
    </lineage>
</organism>
<gene>
    <name evidence="1" type="ORF">VHP8226_01039</name>
</gene>
<proteinExistence type="predicted"/>
<keyword evidence="2" id="KW-1185">Reference proteome</keyword>
<evidence type="ECO:0000313" key="2">
    <source>
        <dbReference type="Proteomes" id="UP000838160"/>
    </source>
</evidence>